<dbReference type="AlphaFoldDB" id="A0A1H9QPH0"/>
<feature type="domain" description="Lipoyl-binding" evidence="5">
    <location>
        <begin position="23"/>
        <end position="105"/>
    </location>
</feature>
<name>A0A1H9QPH0_9ACTN</name>
<dbReference type="PANTHER" id="PTHR11715">
    <property type="entry name" value="GLYCINE CLEAVAGE SYSTEM H PROTEIN"/>
    <property type="match status" value="1"/>
</dbReference>
<dbReference type="PROSITE" id="PS50968">
    <property type="entry name" value="BIOTINYL_LIPOYL"/>
    <property type="match status" value="1"/>
</dbReference>
<gene>
    <name evidence="3" type="primary">gcvH</name>
    <name evidence="6" type="ORF">SAMN05443377_1046</name>
</gene>
<evidence type="ECO:0000256" key="2">
    <source>
        <dbReference type="ARBA" id="ARBA00022823"/>
    </source>
</evidence>
<dbReference type="InterPro" id="IPR033753">
    <property type="entry name" value="GCV_H/Fam206"/>
</dbReference>
<proteinExistence type="inferred from homology"/>
<reference evidence="6 7" key="1">
    <citation type="submission" date="2016-10" db="EMBL/GenBank/DDBJ databases">
        <authorList>
            <person name="de Groot N.N."/>
        </authorList>
    </citation>
    <scope>NUCLEOTIDE SEQUENCE [LARGE SCALE GENOMIC DNA]</scope>
    <source>
        <strain evidence="6 7">DSM 16859</strain>
    </source>
</reference>
<dbReference type="PANTHER" id="PTHR11715:SF3">
    <property type="entry name" value="GLYCINE CLEAVAGE SYSTEM H PROTEIN-RELATED"/>
    <property type="match status" value="1"/>
</dbReference>
<dbReference type="GO" id="GO:0005829">
    <property type="term" value="C:cytosol"/>
    <property type="evidence" value="ECO:0007669"/>
    <property type="project" value="TreeGrafter"/>
</dbReference>
<keyword evidence="2 3" id="KW-0450">Lipoyl</keyword>
<evidence type="ECO:0000313" key="7">
    <source>
        <dbReference type="Proteomes" id="UP000198815"/>
    </source>
</evidence>
<accession>A0A1H9QPH0</accession>
<comment type="subunit">
    <text evidence="3">The glycine cleavage system is composed of four proteins: P, T, L and H.</text>
</comment>
<dbReference type="Pfam" id="PF01597">
    <property type="entry name" value="GCV_H"/>
    <property type="match status" value="1"/>
</dbReference>
<organism evidence="6 7">
    <name type="scientific">Propionibacterium cyclohexanicum</name>
    <dbReference type="NCBI Taxonomy" id="64702"/>
    <lineage>
        <taxon>Bacteria</taxon>
        <taxon>Bacillati</taxon>
        <taxon>Actinomycetota</taxon>
        <taxon>Actinomycetes</taxon>
        <taxon>Propionibacteriales</taxon>
        <taxon>Propionibacteriaceae</taxon>
        <taxon>Propionibacterium</taxon>
    </lineage>
</organism>
<evidence type="ECO:0000313" key="6">
    <source>
        <dbReference type="EMBL" id="SER61729.1"/>
    </source>
</evidence>
<comment type="similarity">
    <text evidence="1 3">Belongs to the GcvH family.</text>
</comment>
<protein>
    <recommendedName>
        <fullName evidence="3">Glycine cleavage system H protein</fullName>
    </recommendedName>
</protein>
<dbReference type="NCBIfam" id="NF002270">
    <property type="entry name" value="PRK01202.1"/>
    <property type="match status" value="1"/>
</dbReference>
<dbReference type="InterPro" id="IPR000089">
    <property type="entry name" value="Biotin_lipoyl"/>
</dbReference>
<dbReference type="InterPro" id="IPR011053">
    <property type="entry name" value="Single_hybrid_motif"/>
</dbReference>
<dbReference type="CDD" id="cd06848">
    <property type="entry name" value="GCS_H"/>
    <property type="match status" value="1"/>
</dbReference>
<comment type="function">
    <text evidence="3">The glycine cleavage system catalyzes the degradation of glycine. The H protein shuttles the methylamine group of glycine from the P protein to the T protein.</text>
</comment>
<comment type="cofactor">
    <cofactor evidence="3">
        <name>(R)-lipoate</name>
        <dbReference type="ChEBI" id="CHEBI:83088"/>
    </cofactor>
    <text evidence="3">Binds 1 lipoyl cofactor covalently.</text>
</comment>
<evidence type="ECO:0000256" key="1">
    <source>
        <dbReference type="ARBA" id="ARBA00009249"/>
    </source>
</evidence>
<dbReference type="InterPro" id="IPR002930">
    <property type="entry name" value="GCV_H"/>
</dbReference>
<dbReference type="GO" id="GO:0009249">
    <property type="term" value="P:protein lipoylation"/>
    <property type="evidence" value="ECO:0007669"/>
    <property type="project" value="TreeGrafter"/>
</dbReference>
<evidence type="ECO:0000259" key="5">
    <source>
        <dbReference type="PROSITE" id="PS50968"/>
    </source>
</evidence>
<evidence type="ECO:0000256" key="3">
    <source>
        <dbReference type="HAMAP-Rule" id="MF_00272"/>
    </source>
</evidence>
<sequence length="128" mass="13689">MTEVPSDLLYSREHEWVRVEGATARVGVTEYAARELGDIVYVSAPTVGAQVVAGDPCGELESTKSVSDLFAPATGIVSAVNEALDESPETVNAAPYEEGWLFEVELADDPGVDELLDAEAYQELIGEQ</sequence>
<dbReference type="PROSITE" id="PS00189">
    <property type="entry name" value="LIPOYL"/>
    <property type="match status" value="1"/>
</dbReference>
<keyword evidence="7" id="KW-1185">Reference proteome</keyword>
<dbReference type="Gene3D" id="2.40.50.100">
    <property type="match status" value="1"/>
</dbReference>
<dbReference type="OrthoDB" id="9796712at2"/>
<evidence type="ECO:0000256" key="4">
    <source>
        <dbReference type="PIRSR" id="PIRSR617453-50"/>
    </source>
</evidence>
<dbReference type="InterPro" id="IPR017453">
    <property type="entry name" value="GCV_H_sub"/>
</dbReference>
<dbReference type="STRING" id="64702.SAMN05443377_1046"/>
<dbReference type="InterPro" id="IPR003016">
    <property type="entry name" value="2-oxoA_DH_lipoyl-BS"/>
</dbReference>
<dbReference type="EMBL" id="FOGZ01000004">
    <property type="protein sequence ID" value="SER61729.1"/>
    <property type="molecule type" value="Genomic_DNA"/>
</dbReference>
<dbReference type="HAMAP" id="MF_00272">
    <property type="entry name" value="GcvH"/>
    <property type="match status" value="1"/>
</dbReference>
<dbReference type="SUPFAM" id="SSF51230">
    <property type="entry name" value="Single hybrid motif"/>
    <property type="match status" value="1"/>
</dbReference>
<feature type="modified residue" description="N6-lipoyllysine" evidence="3 4">
    <location>
        <position position="64"/>
    </location>
</feature>
<dbReference type="Proteomes" id="UP000198815">
    <property type="component" value="Unassembled WGS sequence"/>
</dbReference>
<dbReference type="RefSeq" id="WP_091967653.1">
    <property type="nucleotide sequence ID" value="NZ_FOGZ01000004.1"/>
</dbReference>
<dbReference type="GO" id="GO:0019464">
    <property type="term" value="P:glycine decarboxylation via glycine cleavage system"/>
    <property type="evidence" value="ECO:0007669"/>
    <property type="project" value="UniProtKB-UniRule"/>
</dbReference>
<dbReference type="NCBIfam" id="TIGR00527">
    <property type="entry name" value="gcvH"/>
    <property type="match status" value="1"/>
</dbReference>
<dbReference type="GO" id="GO:0005960">
    <property type="term" value="C:glycine cleavage complex"/>
    <property type="evidence" value="ECO:0007669"/>
    <property type="project" value="InterPro"/>
</dbReference>